<evidence type="ECO:0000259" key="5">
    <source>
        <dbReference type="Pfam" id="PF04073"/>
    </source>
</evidence>
<dbReference type="GO" id="GO:0016829">
    <property type="term" value="F:lyase activity"/>
    <property type="evidence" value="ECO:0007669"/>
    <property type="project" value="UniProtKB-KW"/>
</dbReference>
<dbReference type="RefSeq" id="WP_136348770.1">
    <property type="nucleotide sequence ID" value="NZ_SSOC01000005.1"/>
</dbReference>
<dbReference type="NCBIfam" id="TIGR00011">
    <property type="entry name" value="YbaK_EbsC"/>
    <property type="match status" value="1"/>
</dbReference>
<keyword evidence="3 4" id="KW-0456">Lyase</keyword>
<evidence type="ECO:0000256" key="2">
    <source>
        <dbReference type="ARBA" id="ARBA00022917"/>
    </source>
</evidence>
<keyword evidence="7" id="KW-1185">Reference proteome</keyword>
<name>A0A4S4AUH8_9RHOO</name>
<sequence length="162" mass="18016">MARHESNGPETPATRFLRTHGVAYSSHPYAYEEHGGTRVSSRELNVAEHAVIKTLVMEDEKAAPLIVLMHGDLKVSTKELARQAARKHIEPCKPETANRHTGYLIGGTSPFGTRRKMPVFMEKTILDLPLVYINGGRRGFLVGVHPHDILRILQPTLVLVGH</sequence>
<dbReference type="InterPro" id="IPR007214">
    <property type="entry name" value="YbaK/aa-tRNA-synth-assoc-dom"/>
</dbReference>
<organism evidence="6 7">
    <name type="scientific">Pseudothauera nasutitermitis</name>
    <dbReference type="NCBI Taxonomy" id="2565930"/>
    <lineage>
        <taxon>Bacteria</taxon>
        <taxon>Pseudomonadati</taxon>
        <taxon>Pseudomonadota</taxon>
        <taxon>Betaproteobacteria</taxon>
        <taxon>Rhodocyclales</taxon>
        <taxon>Zoogloeaceae</taxon>
        <taxon>Pseudothauera</taxon>
    </lineage>
</organism>
<dbReference type="EMBL" id="SSOC01000005">
    <property type="protein sequence ID" value="THF63609.1"/>
    <property type="molecule type" value="Genomic_DNA"/>
</dbReference>
<dbReference type="OrthoDB" id="9809296at2"/>
<dbReference type="SUPFAM" id="SSF55826">
    <property type="entry name" value="YbaK/ProRS associated domain"/>
    <property type="match status" value="1"/>
</dbReference>
<gene>
    <name evidence="6" type="primary">ybaK</name>
    <name evidence="6" type="ORF">E6C76_13505</name>
</gene>
<dbReference type="PANTHER" id="PTHR30411:SF0">
    <property type="entry name" value="CYS-TRNA(PRO)_CYS-TRNA(CYS) DEACYLASE YBAK"/>
    <property type="match status" value="1"/>
</dbReference>
<dbReference type="InterPro" id="IPR004369">
    <property type="entry name" value="Prolyl-tRNA_editing_YbaK/EbsC"/>
</dbReference>
<comment type="similarity">
    <text evidence="1 4">Belongs to the prolyl-tRNA editing family. YbaK/EbsC subfamily.</text>
</comment>
<dbReference type="Proteomes" id="UP000308430">
    <property type="component" value="Unassembled WGS sequence"/>
</dbReference>
<protein>
    <recommendedName>
        <fullName evidence="4">Cys-tRNA(Pro)/Cys-tRNA(Cys) deacylase</fullName>
        <ecNumber evidence="4">4.2.-.-</ecNumber>
    </recommendedName>
</protein>
<dbReference type="PANTHER" id="PTHR30411">
    <property type="entry name" value="CYTOPLASMIC PROTEIN"/>
    <property type="match status" value="1"/>
</dbReference>
<dbReference type="Pfam" id="PF04073">
    <property type="entry name" value="tRNA_edit"/>
    <property type="match status" value="1"/>
</dbReference>
<evidence type="ECO:0000313" key="6">
    <source>
        <dbReference type="EMBL" id="THF63609.1"/>
    </source>
</evidence>
<keyword evidence="2 4" id="KW-0648">Protein biosynthesis</keyword>
<comment type="caution">
    <text evidence="6">The sequence shown here is derived from an EMBL/GenBank/DDBJ whole genome shotgun (WGS) entry which is preliminary data.</text>
</comment>
<dbReference type="GO" id="GO:0006412">
    <property type="term" value="P:translation"/>
    <property type="evidence" value="ECO:0007669"/>
    <property type="project" value="UniProtKB-KW"/>
</dbReference>
<dbReference type="InterPro" id="IPR036754">
    <property type="entry name" value="YbaK/aa-tRNA-synt-asso_dom_sf"/>
</dbReference>
<evidence type="ECO:0000313" key="7">
    <source>
        <dbReference type="Proteomes" id="UP000308430"/>
    </source>
</evidence>
<evidence type="ECO:0000256" key="4">
    <source>
        <dbReference type="PIRNR" id="PIRNR006181"/>
    </source>
</evidence>
<evidence type="ECO:0000256" key="3">
    <source>
        <dbReference type="ARBA" id="ARBA00023239"/>
    </source>
</evidence>
<dbReference type="PIRSF" id="PIRSF006181">
    <property type="entry name" value="EbsC_YbaK"/>
    <property type="match status" value="1"/>
</dbReference>
<accession>A0A4S4AUH8</accession>
<dbReference type="CDD" id="cd00002">
    <property type="entry name" value="YbaK_deacylase"/>
    <property type="match status" value="1"/>
</dbReference>
<reference evidence="6 7" key="1">
    <citation type="submission" date="2019-04" db="EMBL/GenBank/DDBJ databases">
        <title>Azoarcus nasutitermitis sp. nov. isolated from termite nest.</title>
        <authorList>
            <person name="Lin S.-Y."/>
            <person name="Hameed A."/>
            <person name="Hsu Y.-H."/>
            <person name="Young C.-C."/>
        </authorList>
    </citation>
    <scope>NUCLEOTIDE SEQUENCE [LARGE SCALE GENOMIC DNA]</scope>
    <source>
        <strain evidence="6 7">CC-YHH838</strain>
    </source>
</reference>
<dbReference type="Gene3D" id="3.90.960.10">
    <property type="entry name" value="YbaK/aminoacyl-tRNA synthetase-associated domain"/>
    <property type="match status" value="1"/>
</dbReference>
<feature type="domain" description="YbaK/aminoacyl-tRNA synthetase-associated" evidence="5">
    <location>
        <begin position="41"/>
        <end position="151"/>
    </location>
</feature>
<dbReference type="GO" id="GO:0002161">
    <property type="term" value="F:aminoacyl-tRNA deacylase activity"/>
    <property type="evidence" value="ECO:0007669"/>
    <property type="project" value="InterPro"/>
</dbReference>
<dbReference type="EC" id="4.2.-.-" evidence="4"/>
<evidence type="ECO:0000256" key="1">
    <source>
        <dbReference type="ARBA" id="ARBA00009798"/>
    </source>
</evidence>
<proteinExistence type="inferred from homology"/>
<dbReference type="AlphaFoldDB" id="A0A4S4AUH8"/>